<dbReference type="AlphaFoldDB" id="A0A0A9EKP1"/>
<dbReference type="EMBL" id="GBRH01196571">
    <property type="protein sequence ID" value="JAE01325.1"/>
    <property type="molecule type" value="Transcribed_RNA"/>
</dbReference>
<accession>A0A0A9EKP1</accession>
<evidence type="ECO:0000256" key="1">
    <source>
        <dbReference type="SAM" id="MobiDB-lite"/>
    </source>
</evidence>
<name>A0A0A9EKP1_ARUDO</name>
<proteinExistence type="predicted"/>
<sequence>MALAVAHGCGCRRPTTTASPPRDGTGRHKP</sequence>
<protein>
    <submittedName>
        <fullName evidence="2">Uncharacterized protein</fullName>
    </submittedName>
</protein>
<organism evidence="2">
    <name type="scientific">Arundo donax</name>
    <name type="common">Giant reed</name>
    <name type="synonym">Donax arundinaceus</name>
    <dbReference type="NCBI Taxonomy" id="35708"/>
    <lineage>
        <taxon>Eukaryota</taxon>
        <taxon>Viridiplantae</taxon>
        <taxon>Streptophyta</taxon>
        <taxon>Embryophyta</taxon>
        <taxon>Tracheophyta</taxon>
        <taxon>Spermatophyta</taxon>
        <taxon>Magnoliopsida</taxon>
        <taxon>Liliopsida</taxon>
        <taxon>Poales</taxon>
        <taxon>Poaceae</taxon>
        <taxon>PACMAD clade</taxon>
        <taxon>Arundinoideae</taxon>
        <taxon>Arundineae</taxon>
        <taxon>Arundo</taxon>
    </lineage>
</organism>
<evidence type="ECO:0000313" key="2">
    <source>
        <dbReference type="EMBL" id="JAE01325.1"/>
    </source>
</evidence>
<reference evidence="2" key="2">
    <citation type="journal article" date="2015" name="Data Brief">
        <title>Shoot transcriptome of the giant reed, Arundo donax.</title>
        <authorList>
            <person name="Barrero R.A."/>
            <person name="Guerrero F.D."/>
            <person name="Moolhuijzen P."/>
            <person name="Goolsby J.A."/>
            <person name="Tidwell J."/>
            <person name="Bellgard S.E."/>
            <person name="Bellgard M.I."/>
        </authorList>
    </citation>
    <scope>NUCLEOTIDE SEQUENCE</scope>
    <source>
        <tissue evidence="2">Shoot tissue taken approximately 20 cm above the soil surface</tissue>
    </source>
</reference>
<reference evidence="2" key="1">
    <citation type="submission" date="2014-09" db="EMBL/GenBank/DDBJ databases">
        <authorList>
            <person name="Magalhaes I.L.F."/>
            <person name="Oliveira U."/>
            <person name="Santos F.R."/>
            <person name="Vidigal T.H.D.A."/>
            <person name="Brescovit A.D."/>
            <person name="Santos A.J."/>
        </authorList>
    </citation>
    <scope>NUCLEOTIDE SEQUENCE</scope>
    <source>
        <tissue evidence="2">Shoot tissue taken approximately 20 cm above the soil surface</tissue>
    </source>
</reference>
<feature type="region of interest" description="Disordered" evidence="1">
    <location>
        <begin position="1"/>
        <end position="30"/>
    </location>
</feature>